<feature type="transmembrane region" description="Helical" evidence="7">
    <location>
        <begin position="222"/>
        <end position="253"/>
    </location>
</feature>
<feature type="transmembrane region" description="Helical" evidence="7">
    <location>
        <begin position="164"/>
        <end position="183"/>
    </location>
</feature>
<evidence type="ECO:0000256" key="7">
    <source>
        <dbReference type="SAM" id="Phobius"/>
    </source>
</evidence>
<comment type="caution">
    <text evidence="8">The sequence shown here is derived from an EMBL/GenBank/DDBJ whole genome shotgun (WGS) entry which is preliminary data.</text>
</comment>
<evidence type="ECO:0000256" key="3">
    <source>
        <dbReference type="ARBA" id="ARBA00022692"/>
    </source>
</evidence>
<name>A0A6B0T3Q6_9EURY</name>
<keyword evidence="4 7" id="KW-1133">Transmembrane helix</keyword>
<organism evidence="8 9">
    <name type="scientific">Halovenus carboxidivorans</name>
    <dbReference type="NCBI Taxonomy" id="2692199"/>
    <lineage>
        <taxon>Archaea</taxon>
        <taxon>Methanobacteriati</taxon>
        <taxon>Methanobacteriota</taxon>
        <taxon>Stenosarchaea group</taxon>
        <taxon>Halobacteria</taxon>
        <taxon>Halobacteriales</taxon>
        <taxon>Haloarculaceae</taxon>
        <taxon>Halovenus</taxon>
    </lineage>
</organism>
<dbReference type="NCBIfam" id="TIGR00765">
    <property type="entry name" value="yihY_not_rbn"/>
    <property type="match status" value="1"/>
</dbReference>
<keyword evidence="5 7" id="KW-0472">Membrane</keyword>
<evidence type="ECO:0000256" key="6">
    <source>
        <dbReference type="SAM" id="MobiDB-lite"/>
    </source>
</evidence>
<sequence length="455" mass="48284">MNHKRVTADLRALVGVVQTRQLPFLAAAIAYYAFLSIVPLLIVGVTVAAAVAGDAIATEVLDSLNEFLTPSTADLIEETLVGGSGRGGVTAVGLAVLLWGGLRVFRGLDIAFSRIYGEKSPKSLPYQVRDALLVLLGIGLAIAGTAALGAVVSLVDLPFAEITSTLGLVVVLTAVFFPMYYVFPGQEISAGDALPGAVVAGLGWTVLGAGFGLYAANAGSLQLYGVLGGVLLLLIWFYFGGLIILLGAAVNVVRSERDEDRQLQQGPLREGMQRSMTEADGPTDEDSPRGDSETDDVDRTAAPSAGAPGDVPSGDDPGDGSGDPDGPTGRRDPDVSARVTQEDIDELRRELDRMERRLEERTVGRDELEANLKRYVRKRSRRGHAAGWGPYLVLLYGTAMTLGAFYFLSSGFAVLAMLIIWLSTLGLYALMVVVGMTVKGAQLPGRLLDTIRNFR</sequence>
<keyword evidence="3 7" id="KW-0812">Transmembrane</keyword>
<evidence type="ECO:0000256" key="4">
    <source>
        <dbReference type="ARBA" id="ARBA00022989"/>
    </source>
</evidence>
<dbReference type="EMBL" id="WUUT01000001">
    <property type="protein sequence ID" value="MXR50103.1"/>
    <property type="molecule type" value="Genomic_DNA"/>
</dbReference>
<dbReference type="InterPro" id="IPR017039">
    <property type="entry name" value="Virul_fac_BrkB"/>
</dbReference>
<dbReference type="RefSeq" id="WP_368277884.1">
    <property type="nucleotide sequence ID" value="NZ_WUUT01000001.1"/>
</dbReference>
<evidence type="ECO:0000256" key="2">
    <source>
        <dbReference type="ARBA" id="ARBA00022475"/>
    </source>
</evidence>
<dbReference type="PANTHER" id="PTHR30213">
    <property type="entry name" value="INNER MEMBRANE PROTEIN YHJD"/>
    <property type="match status" value="1"/>
</dbReference>
<accession>A0A6B0T3Q6</accession>
<reference evidence="8 9" key="1">
    <citation type="submission" date="2019-12" db="EMBL/GenBank/DDBJ databases">
        <title>Isolation and characterization of three novel carbon monoxide-oxidizing members of Halobacteria from salione crusts and soils.</title>
        <authorList>
            <person name="Myers M.R."/>
            <person name="King G.M."/>
        </authorList>
    </citation>
    <scope>NUCLEOTIDE SEQUENCE [LARGE SCALE GENOMIC DNA]</scope>
    <source>
        <strain evidence="8 9">WSH3</strain>
    </source>
</reference>
<feature type="transmembrane region" description="Helical" evidence="7">
    <location>
        <begin position="414"/>
        <end position="438"/>
    </location>
</feature>
<protein>
    <submittedName>
        <fullName evidence="8">YihY family inner membrane protein</fullName>
    </submittedName>
</protein>
<feature type="compositionally biased region" description="Low complexity" evidence="6">
    <location>
        <begin position="305"/>
        <end position="315"/>
    </location>
</feature>
<evidence type="ECO:0000256" key="5">
    <source>
        <dbReference type="ARBA" id="ARBA00023136"/>
    </source>
</evidence>
<feature type="transmembrane region" description="Helical" evidence="7">
    <location>
        <begin position="131"/>
        <end position="152"/>
    </location>
</feature>
<dbReference type="PANTHER" id="PTHR30213:SF0">
    <property type="entry name" value="UPF0761 MEMBRANE PROTEIN YIHY"/>
    <property type="match status" value="1"/>
</dbReference>
<dbReference type="Proteomes" id="UP000466535">
    <property type="component" value="Unassembled WGS sequence"/>
</dbReference>
<gene>
    <name evidence="8" type="ORF">GRX03_00570</name>
</gene>
<dbReference type="AlphaFoldDB" id="A0A6B0T3Q6"/>
<feature type="transmembrane region" description="Helical" evidence="7">
    <location>
        <begin position="195"/>
        <end position="216"/>
    </location>
</feature>
<dbReference type="Pfam" id="PF03631">
    <property type="entry name" value="Virul_fac_BrkB"/>
    <property type="match status" value="1"/>
</dbReference>
<feature type="transmembrane region" description="Helical" evidence="7">
    <location>
        <begin position="388"/>
        <end position="408"/>
    </location>
</feature>
<feature type="region of interest" description="Disordered" evidence="6">
    <location>
        <begin position="256"/>
        <end position="340"/>
    </location>
</feature>
<dbReference type="GO" id="GO:0005886">
    <property type="term" value="C:plasma membrane"/>
    <property type="evidence" value="ECO:0007669"/>
    <property type="project" value="UniProtKB-SubCell"/>
</dbReference>
<comment type="subcellular location">
    <subcellularLocation>
        <location evidence="1">Cell membrane</location>
        <topology evidence="1">Multi-pass membrane protein</topology>
    </subcellularLocation>
</comment>
<proteinExistence type="predicted"/>
<evidence type="ECO:0000313" key="8">
    <source>
        <dbReference type="EMBL" id="MXR50103.1"/>
    </source>
</evidence>
<keyword evidence="9" id="KW-1185">Reference proteome</keyword>
<feature type="transmembrane region" description="Helical" evidence="7">
    <location>
        <begin position="29"/>
        <end position="52"/>
    </location>
</feature>
<keyword evidence="2" id="KW-1003">Cell membrane</keyword>
<evidence type="ECO:0000256" key="1">
    <source>
        <dbReference type="ARBA" id="ARBA00004651"/>
    </source>
</evidence>
<feature type="transmembrane region" description="Helical" evidence="7">
    <location>
        <begin position="87"/>
        <end position="105"/>
    </location>
</feature>
<evidence type="ECO:0000313" key="9">
    <source>
        <dbReference type="Proteomes" id="UP000466535"/>
    </source>
</evidence>